<keyword evidence="2 4" id="KW-0732">Signal</keyword>
<keyword evidence="1 3" id="KW-0193">Cuticle</keyword>
<evidence type="ECO:0000256" key="3">
    <source>
        <dbReference type="PROSITE-ProRule" id="PRU00497"/>
    </source>
</evidence>
<dbReference type="InterPro" id="IPR000618">
    <property type="entry name" value="Insect_cuticle"/>
</dbReference>
<evidence type="ECO:0000256" key="2">
    <source>
        <dbReference type="ARBA" id="ARBA00022729"/>
    </source>
</evidence>
<dbReference type="Pfam" id="PF00379">
    <property type="entry name" value="Chitin_bind_4"/>
    <property type="match status" value="1"/>
</dbReference>
<sequence length="102" mass="11134">MMLQKLIFLVAVGTVLAADNKPVPEILSQSKTSNPTGYAFDFKTSDGVSRKEEANLVKVGDKYGISVKGSYSYISPDGIEYQVIYTSDDKGFKPQIHGSSQH</sequence>
<evidence type="ECO:0000313" key="5">
    <source>
        <dbReference type="Proteomes" id="UP000322000"/>
    </source>
</evidence>
<protein>
    <submittedName>
        <fullName evidence="6">Cuticle protein CP14.6-like</fullName>
    </submittedName>
</protein>
<organism evidence="5 6">
    <name type="scientific">Trichoplusia ni</name>
    <name type="common">Cabbage looper</name>
    <dbReference type="NCBI Taxonomy" id="7111"/>
    <lineage>
        <taxon>Eukaryota</taxon>
        <taxon>Metazoa</taxon>
        <taxon>Ecdysozoa</taxon>
        <taxon>Arthropoda</taxon>
        <taxon>Hexapoda</taxon>
        <taxon>Insecta</taxon>
        <taxon>Pterygota</taxon>
        <taxon>Neoptera</taxon>
        <taxon>Endopterygota</taxon>
        <taxon>Lepidoptera</taxon>
        <taxon>Glossata</taxon>
        <taxon>Ditrysia</taxon>
        <taxon>Noctuoidea</taxon>
        <taxon>Noctuidae</taxon>
        <taxon>Plusiinae</taxon>
        <taxon>Trichoplusia</taxon>
    </lineage>
</organism>
<dbReference type="KEGG" id="tnl:113495198"/>
<dbReference type="CTD" id="100379442"/>
<reference evidence="6" key="1">
    <citation type="submission" date="2025-08" db="UniProtKB">
        <authorList>
            <consortium name="RefSeq"/>
        </authorList>
    </citation>
    <scope>IDENTIFICATION</scope>
</reference>
<name>A0A7E5VMV5_TRINI</name>
<proteinExistence type="predicted"/>
<gene>
    <name evidence="6" type="primary">LOC113495198</name>
</gene>
<dbReference type="PRINTS" id="PR00947">
    <property type="entry name" value="CUTICLE"/>
</dbReference>
<dbReference type="InParanoid" id="A0A7E5VMV5"/>
<accession>A0A7E5VMV5</accession>
<dbReference type="GO" id="GO:0062129">
    <property type="term" value="C:chitin-based extracellular matrix"/>
    <property type="evidence" value="ECO:0007669"/>
    <property type="project" value="TreeGrafter"/>
</dbReference>
<keyword evidence="5" id="KW-1185">Reference proteome</keyword>
<feature type="signal peptide" evidence="4">
    <location>
        <begin position="1"/>
        <end position="17"/>
    </location>
</feature>
<dbReference type="PROSITE" id="PS51155">
    <property type="entry name" value="CHIT_BIND_RR_2"/>
    <property type="match status" value="1"/>
</dbReference>
<dbReference type="AlphaFoldDB" id="A0A7E5VMV5"/>
<evidence type="ECO:0000256" key="4">
    <source>
        <dbReference type="SAM" id="SignalP"/>
    </source>
</evidence>
<dbReference type="OrthoDB" id="8123782at2759"/>
<evidence type="ECO:0000256" key="1">
    <source>
        <dbReference type="ARBA" id="ARBA00022460"/>
    </source>
</evidence>
<feature type="chain" id="PRO_5028839708" evidence="4">
    <location>
        <begin position="18"/>
        <end position="102"/>
    </location>
</feature>
<dbReference type="Proteomes" id="UP000322000">
    <property type="component" value="Chromosome 6"/>
</dbReference>
<dbReference type="PANTHER" id="PTHR10380:SF218">
    <property type="entry name" value="ADULT CUTICLE PROTEIN 65AA-RELATED"/>
    <property type="match status" value="1"/>
</dbReference>
<dbReference type="GO" id="GO:0008010">
    <property type="term" value="F:structural constituent of chitin-based larval cuticle"/>
    <property type="evidence" value="ECO:0007669"/>
    <property type="project" value="TreeGrafter"/>
</dbReference>
<dbReference type="PANTHER" id="PTHR10380">
    <property type="entry name" value="CUTICLE PROTEIN"/>
    <property type="match status" value="1"/>
</dbReference>
<dbReference type="GeneID" id="113495198"/>
<dbReference type="InterPro" id="IPR050468">
    <property type="entry name" value="Cuticle_Struct_Prot"/>
</dbReference>
<evidence type="ECO:0000313" key="6">
    <source>
        <dbReference type="RefSeq" id="XP_026729612.1"/>
    </source>
</evidence>
<dbReference type="RefSeq" id="XP_026729612.1">
    <property type="nucleotide sequence ID" value="XM_026873811.1"/>
</dbReference>